<dbReference type="InterPro" id="IPR052155">
    <property type="entry name" value="Biofilm_reg_signaling"/>
</dbReference>
<dbReference type="SMART" id="SM00052">
    <property type="entry name" value="EAL"/>
    <property type="match status" value="1"/>
</dbReference>
<dbReference type="PANTHER" id="PTHR44757">
    <property type="entry name" value="DIGUANYLATE CYCLASE DGCP"/>
    <property type="match status" value="1"/>
</dbReference>
<feature type="domain" description="GGDEF" evidence="2">
    <location>
        <begin position="151"/>
        <end position="284"/>
    </location>
</feature>
<dbReference type="Pfam" id="PF00990">
    <property type="entry name" value="GGDEF"/>
    <property type="match status" value="1"/>
</dbReference>
<accession>A0A1I6BR40</accession>
<dbReference type="SUPFAM" id="SSF55073">
    <property type="entry name" value="Nucleotide cyclase"/>
    <property type="match status" value="1"/>
</dbReference>
<gene>
    <name evidence="3" type="ORF">SAMN05216578_105221</name>
</gene>
<dbReference type="STRING" id="1002526.SAMN05216578_105221"/>
<dbReference type="RefSeq" id="WP_090538936.1">
    <property type="nucleotide sequence ID" value="NZ_FOYD01000005.1"/>
</dbReference>
<dbReference type="SMART" id="SM00267">
    <property type="entry name" value="GGDEF"/>
    <property type="match status" value="1"/>
</dbReference>
<sequence>MFIDRPLQRIVLLDANGAADGLVDRLRLTGAAEVLIASDWSQALSMATDPDTLVLFDEVFQPVPDLCTVPVVNLARQPEGGVQPVAGVDSIYRHASVAELLRCLRYARDRHEMLNALARAATDDPLTGCSNRQMLQDRLKHGMQRALRANQPLAVLVLDLDNFSHVNDSLGHAAGDAIIRQVADRLRGVLRSTDTVGRIGSDEFAVIVEEYGNAANLMHVVKKIVTTLSEPFGTGTDSTLLGCSIGIATYPEGGVSVDSLLLHASVAVQQAKLQPGCSYHFYDERINHQAATQIEFETQLRDALRSNELELHYQPRVDLRSGKIVGVEGLIRWRHPVRGLLAPNEFIPLAEETGLIIPMGYWVIARACHDLRTLQRRGMALNVAVNVSFRQFLDSRLLPTVQRLIEKTGVGPKMLEFELTETAVMQQPEQVQQAMTGMTNLGLRFSLDDFGTGFSSFVHLHSLPIKLLKLDRSFVRGIVDSPADRKLVAAMIEMGHSLGLEVVAEGVEQRAQMEILRELGCDQIQGFFISPALPFIELCYFIDAYSMGREDALKAPSTKRVTQLAGCRSS</sequence>
<reference evidence="3 4" key="1">
    <citation type="submission" date="2016-10" db="EMBL/GenBank/DDBJ databases">
        <authorList>
            <person name="de Groot N.N."/>
        </authorList>
    </citation>
    <scope>NUCLEOTIDE SEQUENCE [LARGE SCALE GENOMIC DNA]</scope>
    <source>
        <strain evidence="3 4">JCM 18415</strain>
    </source>
</reference>
<dbReference type="Proteomes" id="UP000242815">
    <property type="component" value="Unassembled WGS sequence"/>
</dbReference>
<organism evidence="3 4">
    <name type="scientific">Halopseudomonas formosensis</name>
    <dbReference type="NCBI Taxonomy" id="1002526"/>
    <lineage>
        <taxon>Bacteria</taxon>
        <taxon>Pseudomonadati</taxon>
        <taxon>Pseudomonadota</taxon>
        <taxon>Gammaproteobacteria</taxon>
        <taxon>Pseudomonadales</taxon>
        <taxon>Pseudomonadaceae</taxon>
        <taxon>Halopseudomonas</taxon>
    </lineage>
</organism>
<dbReference type="SUPFAM" id="SSF141868">
    <property type="entry name" value="EAL domain-like"/>
    <property type="match status" value="1"/>
</dbReference>
<dbReference type="CDD" id="cd01948">
    <property type="entry name" value="EAL"/>
    <property type="match status" value="1"/>
</dbReference>
<dbReference type="AlphaFoldDB" id="A0A1I6BR40"/>
<feature type="domain" description="EAL" evidence="1">
    <location>
        <begin position="293"/>
        <end position="546"/>
    </location>
</feature>
<dbReference type="OrthoDB" id="9804951at2"/>
<dbReference type="EMBL" id="FOYD01000005">
    <property type="protein sequence ID" value="SFQ83389.1"/>
    <property type="molecule type" value="Genomic_DNA"/>
</dbReference>
<dbReference type="InterPro" id="IPR035919">
    <property type="entry name" value="EAL_sf"/>
</dbReference>
<evidence type="ECO:0000313" key="3">
    <source>
        <dbReference type="EMBL" id="SFQ83389.1"/>
    </source>
</evidence>
<dbReference type="InterPro" id="IPR000160">
    <property type="entry name" value="GGDEF_dom"/>
</dbReference>
<dbReference type="Gene3D" id="3.30.70.270">
    <property type="match status" value="1"/>
</dbReference>
<dbReference type="Gene3D" id="3.20.20.450">
    <property type="entry name" value="EAL domain"/>
    <property type="match status" value="1"/>
</dbReference>
<evidence type="ECO:0000313" key="4">
    <source>
        <dbReference type="Proteomes" id="UP000242815"/>
    </source>
</evidence>
<dbReference type="InterPro" id="IPR043128">
    <property type="entry name" value="Rev_trsase/Diguanyl_cyclase"/>
</dbReference>
<dbReference type="Pfam" id="PF00563">
    <property type="entry name" value="EAL"/>
    <property type="match status" value="1"/>
</dbReference>
<dbReference type="PROSITE" id="PS50887">
    <property type="entry name" value="GGDEF"/>
    <property type="match status" value="1"/>
</dbReference>
<dbReference type="InterPro" id="IPR029787">
    <property type="entry name" value="Nucleotide_cyclase"/>
</dbReference>
<dbReference type="CDD" id="cd01949">
    <property type="entry name" value="GGDEF"/>
    <property type="match status" value="1"/>
</dbReference>
<dbReference type="PROSITE" id="PS50883">
    <property type="entry name" value="EAL"/>
    <property type="match status" value="1"/>
</dbReference>
<name>A0A1I6BR40_9GAMM</name>
<evidence type="ECO:0000259" key="2">
    <source>
        <dbReference type="PROSITE" id="PS50887"/>
    </source>
</evidence>
<protein>
    <submittedName>
        <fullName evidence="3">Diguanylate cyclase (GGDEF) domain-containing protein</fullName>
    </submittedName>
</protein>
<evidence type="ECO:0000259" key="1">
    <source>
        <dbReference type="PROSITE" id="PS50883"/>
    </source>
</evidence>
<dbReference type="InterPro" id="IPR001633">
    <property type="entry name" value="EAL_dom"/>
</dbReference>
<dbReference type="PANTHER" id="PTHR44757:SF2">
    <property type="entry name" value="BIOFILM ARCHITECTURE MAINTENANCE PROTEIN MBAA"/>
    <property type="match status" value="1"/>
</dbReference>
<proteinExistence type="predicted"/>
<dbReference type="NCBIfam" id="TIGR00254">
    <property type="entry name" value="GGDEF"/>
    <property type="match status" value="1"/>
</dbReference>